<keyword evidence="2" id="KW-1185">Reference proteome</keyword>
<dbReference type="EMBL" id="JBGBPQ010000005">
    <property type="protein sequence ID" value="KAL1524458.1"/>
    <property type="molecule type" value="Genomic_DNA"/>
</dbReference>
<evidence type="ECO:0008006" key="3">
    <source>
        <dbReference type="Google" id="ProtNLM"/>
    </source>
</evidence>
<evidence type="ECO:0000313" key="1">
    <source>
        <dbReference type="EMBL" id="KAL1524458.1"/>
    </source>
</evidence>
<dbReference type="Pfam" id="PF03269">
    <property type="entry name" value="DUF268"/>
    <property type="match status" value="1"/>
</dbReference>
<dbReference type="SUPFAM" id="SSF53335">
    <property type="entry name" value="S-adenosyl-L-methionine-dependent methyltransferases"/>
    <property type="match status" value="1"/>
</dbReference>
<reference evidence="1 2" key="1">
    <citation type="journal article" date="2024" name="Science">
        <title>Giant polyketide synthase enzymes in the biosynthesis of giant marine polyether toxins.</title>
        <authorList>
            <person name="Fallon T.R."/>
            <person name="Shende V.V."/>
            <person name="Wierzbicki I.H."/>
            <person name="Pendleton A.L."/>
            <person name="Watervoot N.F."/>
            <person name="Auber R.P."/>
            <person name="Gonzalez D.J."/>
            <person name="Wisecaver J.H."/>
            <person name="Moore B.S."/>
        </authorList>
    </citation>
    <scope>NUCLEOTIDE SEQUENCE [LARGE SCALE GENOMIC DNA]</scope>
    <source>
        <strain evidence="1 2">12B1</strain>
    </source>
</reference>
<dbReference type="InterPro" id="IPR029063">
    <property type="entry name" value="SAM-dependent_MTases_sf"/>
</dbReference>
<protein>
    <recommendedName>
        <fullName evidence="3">Methyltransferase type 11 domain-containing protein</fullName>
    </recommendedName>
</protein>
<dbReference type="AlphaFoldDB" id="A0AB34JTS5"/>
<dbReference type="Gene3D" id="3.40.50.150">
    <property type="entry name" value="Vaccinia Virus protein VP39"/>
    <property type="match status" value="1"/>
</dbReference>
<dbReference type="InterPro" id="IPR004951">
    <property type="entry name" value="DUF268_CAE_spp"/>
</dbReference>
<dbReference type="Proteomes" id="UP001515480">
    <property type="component" value="Unassembled WGS sequence"/>
</dbReference>
<sequence length="292" mass="32298">MAPPRQPPLHLVEAYTLNGTVPLEDFFVDDSGEGAGTFYSYDASAIEEELAQAKSLYRSAQPVPSHLPPLGSSRFAKTQWLVRALAAMSLTASRVVVFGSIDPFEECLCLAAGAAHVTTVDYNRLSFEHPSLSTMTLDELSGSPPGSLQFDVALSLSSFDHDGLGRYGDRLHPMGDLLAMRTAWRVLRPGGRLLLSVPVGPDVLVWNLHRRYGPKRLPWLLRGWEEVTRFGWEESRLNEPASYLHSYEPLFLLRRNGTTSDDIWDSVPAVPPLPVVPDATVESEHHCAHDEV</sequence>
<gene>
    <name evidence="1" type="ORF">AB1Y20_019352</name>
</gene>
<comment type="caution">
    <text evidence="1">The sequence shown here is derived from an EMBL/GenBank/DDBJ whole genome shotgun (WGS) entry which is preliminary data.</text>
</comment>
<name>A0AB34JTS5_PRYPA</name>
<evidence type="ECO:0000313" key="2">
    <source>
        <dbReference type="Proteomes" id="UP001515480"/>
    </source>
</evidence>
<organism evidence="1 2">
    <name type="scientific">Prymnesium parvum</name>
    <name type="common">Toxic golden alga</name>
    <dbReference type="NCBI Taxonomy" id="97485"/>
    <lineage>
        <taxon>Eukaryota</taxon>
        <taxon>Haptista</taxon>
        <taxon>Haptophyta</taxon>
        <taxon>Prymnesiophyceae</taxon>
        <taxon>Prymnesiales</taxon>
        <taxon>Prymnesiaceae</taxon>
        <taxon>Prymnesium</taxon>
    </lineage>
</organism>
<accession>A0AB34JTS5</accession>
<proteinExistence type="predicted"/>